<dbReference type="InterPro" id="IPR045632">
    <property type="entry name" value="DUF6314"/>
</dbReference>
<evidence type="ECO:0000313" key="7">
    <source>
        <dbReference type="EMBL" id="KAL0640519.1"/>
    </source>
</evidence>
<name>A0ABR3GX46_9PEZI</name>
<keyword evidence="5" id="KW-0560">Oxidoreductase</keyword>
<dbReference type="Proteomes" id="UP001447188">
    <property type="component" value="Unassembled WGS sequence"/>
</dbReference>
<dbReference type="SUPFAM" id="SSF51905">
    <property type="entry name" value="FAD/NAD(P)-binding domain"/>
    <property type="match status" value="2"/>
</dbReference>
<keyword evidence="8" id="KW-1185">Reference proteome</keyword>
<evidence type="ECO:0000259" key="6">
    <source>
        <dbReference type="Pfam" id="PF19834"/>
    </source>
</evidence>
<dbReference type="PANTHER" id="PTHR23023">
    <property type="entry name" value="DIMETHYLANILINE MONOOXYGENASE"/>
    <property type="match status" value="1"/>
</dbReference>
<evidence type="ECO:0000256" key="1">
    <source>
        <dbReference type="ARBA" id="ARBA00009183"/>
    </source>
</evidence>
<dbReference type="Gene3D" id="3.50.50.60">
    <property type="entry name" value="FAD/NAD(P)-binding domain"/>
    <property type="match status" value="2"/>
</dbReference>
<keyword evidence="2" id="KW-0285">Flavoprotein</keyword>
<dbReference type="InterPro" id="IPR020946">
    <property type="entry name" value="Flavin_mOase-like"/>
</dbReference>
<evidence type="ECO:0000256" key="4">
    <source>
        <dbReference type="ARBA" id="ARBA00022857"/>
    </source>
</evidence>
<keyword evidence="4" id="KW-0521">NADP</keyword>
<feature type="domain" description="DUF6314" evidence="6">
    <location>
        <begin position="560"/>
        <end position="762"/>
    </location>
</feature>
<reference evidence="7 8" key="1">
    <citation type="submission" date="2024-02" db="EMBL/GenBank/DDBJ databases">
        <title>Discinaceae phylogenomics.</title>
        <authorList>
            <person name="Dirks A.C."/>
            <person name="James T.Y."/>
        </authorList>
    </citation>
    <scope>NUCLEOTIDE SEQUENCE [LARGE SCALE GENOMIC DNA]</scope>
    <source>
        <strain evidence="7 8">ACD0624</strain>
    </source>
</reference>
<evidence type="ECO:0000313" key="8">
    <source>
        <dbReference type="Proteomes" id="UP001447188"/>
    </source>
</evidence>
<proteinExistence type="inferred from homology"/>
<protein>
    <recommendedName>
        <fullName evidence="6">DUF6314 domain-containing protein</fullName>
    </recommendedName>
</protein>
<dbReference type="InterPro" id="IPR000960">
    <property type="entry name" value="Flavin_mOase"/>
</dbReference>
<dbReference type="InterPro" id="IPR036188">
    <property type="entry name" value="FAD/NAD-bd_sf"/>
</dbReference>
<sequence>MAGVRKTVAIIGAGPSGLTTARSMLTSGIRPTIFDIKSEVGGLWSTSSAFGIAGLNMEMTTNLSYFSCSLSDLAWPEGSSMFPAAKEVGIYLKNYQKRYIPDEMMKLGCGVTSIRGEECGRWRVEWRDKGKSVGEGVEVFDFLAVCSGFFSTPYIPPIEGLGSFGGRVLHSMEYALSKFELEGKKRIVVAGGSISGAEVAADLALRVSSLPEGDAEKVEIIHLIQRPFWILPKYFPVSNSGDVTAPRFLPNDFVLYDFNKRLEQANQPPVSAEEGNMAVNCYLKTIIGHDQHDISPALQVSDEFMQQSPWIAITDSYAGFVRTGVIKPMTGRISGVSSTSPKTLVLESGSAANEIGEVDTVVLATGYHPTSSLQSMFPQSMFSSFTSSPSVPKDPNFLPFLLYNQTLHPAFQRTGGFVGMHKGPYFGVMEMQGRWLAGLFSGKLDWPTDEEMQKGIEASGKIRDSRADGNQSTFRPQWSSGDYLGVVDDLRKRLNMPLTPSATVYSPNPMIPAHFIDTNSDKNGASDEANRMLGSLKAYITPPSATKTTLFVARAIFRSLQGKWALSRRINSKHPGFPSGQFTGSTEFRPRAPTFIPSSRSEEEPDSPGCATRLVQDRNPPSFETPGGEVLEYLYVEQGNFKTDTGSTMTGHRRYIYRYHPGEDVITVWFVKADGIEVDYFFHEISILGASEQENETSDGVGEVDLKGGWKASAKHLCRLDWYWPSYRFVFKRDLADLDKFWIRYKVSGPQKDYTAEGGYQRA</sequence>
<dbReference type="InterPro" id="IPR050346">
    <property type="entry name" value="FMO-like"/>
</dbReference>
<keyword evidence="3" id="KW-0274">FAD</keyword>
<evidence type="ECO:0000256" key="3">
    <source>
        <dbReference type="ARBA" id="ARBA00022827"/>
    </source>
</evidence>
<accession>A0ABR3GX46</accession>
<dbReference type="Pfam" id="PF00743">
    <property type="entry name" value="FMO-like"/>
    <property type="match status" value="1"/>
</dbReference>
<evidence type="ECO:0000256" key="2">
    <source>
        <dbReference type="ARBA" id="ARBA00022630"/>
    </source>
</evidence>
<dbReference type="PRINTS" id="PR00370">
    <property type="entry name" value="FMOXYGENASE"/>
</dbReference>
<comment type="similarity">
    <text evidence="1">Belongs to the FMO family.</text>
</comment>
<organism evidence="7 8">
    <name type="scientific">Discina gigas</name>
    <dbReference type="NCBI Taxonomy" id="1032678"/>
    <lineage>
        <taxon>Eukaryota</taxon>
        <taxon>Fungi</taxon>
        <taxon>Dikarya</taxon>
        <taxon>Ascomycota</taxon>
        <taxon>Pezizomycotina</taxon>
        <taxon>Pezizomycetes</taxon>
        <taxon>Pezizales</taxon>
        <taxon>Discinaceae</taxon>
        <taxon>Discina</taxon>
    </lineage>
</organism>
<evidence type="ECO:0000256" key="5">
    <source>
        <dbReference type="ARBA" id="ARBA00023002"/>
    </source>
</evidence>
<comment type="caution">
    <text evidence="7">The sequence shown here is derived from an EMBL/GenBank/DDBJ whole genome shotgun (WGS) entry which is preliminary data.</text>
</comment>
<dbReference type="Pfam" id="PF19834">
    <property type="entry name" value="DUF6314"/>
    <property type="match status" value="1"/>
</dbReference>
<gene>
    <name evidence="7" type="ORF">Q9L58_000490</name>
</gene>
<dbReference type="EMBL" id="JBBBZM010000003">
    <property type="protein sequence ID" value="KAL0640519.1"/>
    <property type="molecule type" value="Genomic_DNA"/>
</dbReference>